<evidence type="ECO:0000256" key="3">
    <source>
        <dbReference type="ARBA" id="ARBA00022576"/>
    </source>
</evidence>
<dbReference type="SUPFAM" id="SSF103025">
    <property type="entry name" value="Folate-binding domain"/>
    <property type="match status" value="1"/>
</dbReference>
<dbReference type="FunFam" id="2.40.30.110:FF:000003">
    <property type="entry name" value="Aminomethyltransferase"/>
    <property type="match status" value="1"/>
</dbReference>
<evidence type="ECO:0000256" key="1">
    <source>
        <dbReference type="ARBA" id="ARBA00008609"/>
    </source>
</evidence>
<dbReference type="GO" id="GO:0004047">
    <property type="term" value="F:aminomethyltransferase activity"/>
    <property type="evidence" value="ECO:0007669"/>
    <property type="project" value="UniProtKB-UniRule"/>
</dbReference>
<reference evidence="11 12" key="1">
    <citation type="journal article" date="2014" name="Genome Announc.">
        <title>Draft Genome Sequence of Fervidicella metallireducens Strain AeBT, an Iron-Reducing Thermoanaerobe from the Great Artesian Basin.</title>
        <authorList>
            <person name="Patel B.K."/>
        </authorList>
    </citation>
    <scope>NUCLEOTIDE SEQUENCE [LARGE SCALE GENOMIC DNA]</scope>
    <source>
        <strain evidence="11 12">AeB</strain>
    </source>
</reference>
<dbReference type="Gene3D" id="4.10.1250.10">
    <property type="entry name" value="Aminomethyltransferase fragment"/>
    <property type="match status" value="1"/>
</dbReference>
<dbReference type="RefSeq" id="WP_035379171.1">
    <property type="nucleotide sequence ID" value="NZ_AZQP01000014.1"/>
</dbReference>
<dbReference type="Gene3D" id="3.30.1360.120">
    <property type="entry name" value="Probable tRNA modification gtpase trme, domain 1"/>
    <property type="match status" value="1"/>
</dbReference>
<evidence type="ECO:0000256" key="4">
    <source>
        <dbReference type="ARBA" id="ARBA00022679"/>
    </source>
</evidence>
<protein>
    <recommendedName>
        <fullName evidence="2 7">Aminomethyltransferase</fullName>
        <ecNumber evidence="2 7">2.1.2.10</ecNumber>
    </recommendedName>
    <alternativeName>
        <fullName evidence="5 7">Glycine cleavage system T protein</fullName>
    </alternativeName>
</protein>
<comment type="similarity">
    <text evidence="1 7">Belongs to the GcvT family.</text>
</comment>
<dbReference type="NCBIfam" id="NF001567">
    <property type="entry name" value="PRK00389.1"/>
    <property type="match status" value="1"/>
</dbReference>
<dbReference type="OrthoDB" id="9774591at2"/>
<keyword evidence="12" id="KW-1185">Reference proteome</keyword>
<keyword evidence="3 7" id="KW-0032">Aminotransferase</keyword>
<dbReference type="HAMAP" id="MF_00259">
    <property type="entry name" value="GcvT"/>
    <property type="match status" value="1"/>
</dbReference>
<organism evidence="11 12">
    <name type="scientific">Fervidicella metallireducens AeB</name>
    <dbReference type="NCBI Taxonomy" id="1403537"/>
    <lineage>
        <taxon>Bacteria</taxon>
        <taxon>Bacillati</taxon>
        <taxon>Bacillota</taxon>
        <taxon>Clostridia</taxon>
        <taxon>Eubacteriales</taxon>
        <taxon>Clostridiaceae</taxon>
        <taxon>Fervidicella</taxon>
    </lineage>
</organism>
<comment type="caution">
    <text evidence="11">The sequence shown here is derived from an EMBL/GenBank/DDBJ whole genome shotgun (WGS) entry which is preliminary data.</text>
</comment>
<dbReference type="InterPro" id="IPR027266">
    <property type="entry name" value="TrmE/GcvT-like"/>
</dbReference>
<comment type="catalytic activity">
    <reaction evidence="6 7">
        <text>N(6)-[(R)-S(8)-aminomethyldihydrolipoyl]-L-lysyl-[protein] + (6S)-5,6,7,8-tetrahydrofolate = N(6)-[(R)-dihydrolipoyl]-L-lysyl-[protein] + (6R)-5,10-methylene-5,6,7,8-tetrahydrofolate + NH4(+)</text>
        <dbReference type="Rhea" id="RHEA:16945"/>
        <dbReference type="Rhea" id="RHEA-COMP:10475"/>
        <dbReference type="Rhea" id="RHEA-COMP:10492"/>
        <dbReference type="ChEBI" id="CHEBI:15636"/>
        <dbReference type="ChEBI" id="CHEBI:28938"/>
        <dbReference type="ChEBI" id="CHEBI:57453"/>
        <dbReference type="ChEBI" id="CHEBI:83100"/>
        <dbReference type="ChEBI" id="CHEBI:83143"/>
        <dbReference type="EC" id="2.1.2.10"/>
    </reaction>
</comment>
<evidence type="ECO:0000256" key="2">
    <source>
        <dbReference type="ARBA" id="ARBA00012616"/>
    </source>
</evidence>
<gene>
    <name evidence="7" type="primary">gcvT</name>
    <name evidence="11" type="ORF">Q428_06385</name>
</gene>
<dbReference type="EC" id="2.1.2.10" evidence="2 7"/>
<feature type="domain" description="GCVT N-terminal" evidence="9">
    <location>
        <begin position="9"/>
        <end position="266"/>
    </location>
</feature>
<dbReference type="Gene3D" id="3.30.70.1400">
    <property type="entry name" value="Aminomethyltransferase beta-barrel domains"/>
    <property type="match status" value="1"/>
</dbReference>
<comment type="subunit">
    <text evidence="7">The glycine cleavage system is composed of four proteins: P, T, L and H.</text>
</comment>
<sequence>MENLKRTPLYEIYSKYGGKVIDFAGWELPVQYDGIIPEHEAVRNSAGIFDVSHMGEIEVKGKEAFDFIQNLITNDISKLENQQVIYSMMCYENGGVVDDLLVYKFNDEHYFLVVNASNVDKDFQWMVQNKKGFNVELDNISSNIAEIALQGPKAQDILQKLVDFDLSEIKFFYCKRNVKIDGVDCLVSRTGYTGEDGFEIYMDNDNAVKIWEKIMDAGKNEGLKAAGLGCRDTLRFEANLPLYGNEISETITPLEAGYGFFVKLDKENFIGKRALLKQKEEGLKRKIVGFEMIDKGIPRHGYDVLANGKVTGFVTTGYFSPTLKKNIGLAIVDIENSELGSEVEIVIRNKPQRAKVVSRKFYTKNYKK</sequence>
<evidence type="ECO:0000256" key="6">
    <source>
        <dbReference type="ARBA" id="ARBA00047665"/>
    </source>
</evidence>
<dbReference type="STRING" id="1403537.Q428_06385"/>
<dbReference type="GO" id="GO:0008483">
    <property type="term" value="F:transaminase activity"/>
    <property type="evidence" value="ECO:0007669"/>
    <property type="project" value="UniProtKB-KW"/>
</dbReference>
<feature type="domain" description="Aminomethyltransferase C-terminal" evidence="10">
    <location>
        <begin position="285"/>
        <end position="362"/>
    </location>
</feature>
<dbReference type="Pfam" id="PF01571">
    <property type="entry name" value="GCV_T"/>
    <property type="match status" value="1"/>
</dbReference>
<keyword evidence="4 7" id="KW-0808">Transferase</keyword>
<evidence type="ECO:0000259" key="9">
    <source>
        <dbReference type="Pfam" id="PF01571"/>
    </source>
</evidence>
<accession>A0A017RVE5</accession>
<dbReference type="InterPro" id="IPR028896">
    <property type="entry name" value="GcvT/YgfZ/DmdA"/>
</dbReference>
<evidence type="ECO:0000256" key="7">
    <source>
        <dbReference type="HAMAP-Rule" id="MF_00259"/>
    </source>
</evidence>
<dbReference type="FunFam" id="4.10.1250.10:FF:000001">
    <property type="entry name" value="Aminomethyltransferase"/>
    <property type="match status" value="1"/>
</dbReference>
<feature type="binding site" evidence="8">
    <location>
        <position position="199"/>
    </location>
    <ligand>
        <name>substrate</name>
    </ligand>
</feature>
<dbReference type="PANTHER" id="PTHR43757:SF2">
    <property type="entry name" value="AMINOMETHYLTRANSFERASE, MITOCHONDRIAL"/>
    <property type="match status" value="1"/>
</dbReference>
<dbReference type="EMBL" id="AZQP01000014">
    <property type="protein sequence ID" value="EYE88753.1"/>
    <property type="molecule type" value="Genomic_DNA"/>
</dbReference>
<dbReference type="Proteomes" id="UP000019681">
    <property type="component" value="Unassembled WGS sequence"/>
</dbReference>
<dbReference type="GO" id="GO:0005960">
    <property type="term" value="C:glycine cleavage complex"/>
    <property type="evidence" value="ECO:0007669"/>
    <property type="project" value="InterPro"/>
</dbReference>
<evidence type="ECO:0000313" key="12">
    <source>
        <dbReference type="Proteomes" id="UP000019681"/>
    </source>
</evidence>
<dbReference type="InterPro" id="IPR022903">
    <property type="entry name" value="GcvT_bac"/>
</dbReference>
<dbReference type="SUPFAM" id="SSF101790">
    <property type="entry name" value="Aminomethyltransferase beta-barrel domain"/>
    <property type="match status" value="1"/>
</dbReference>
<dbReference type="NCBIfam" id="TIGR00528">
    <property type="entry name" value="gcvT"/>
    <property type="match status" value="1"/>
</dbReference>
<dbReference type="InterPro" id="IPR013977">
    <property type="entry name" value="GcvT_C"/>
</dbReference>
<dbReference type="PIRSF" id="PIRSF006487">
    <property type="entry name" value="GcvT"/>
    <property type="match status" value="1"/>
</dbReference>
<evidence type="ECO:0000259" key="10">
    <source>
        <dbReference type="Pfam" id="PF08669"/>
    </source>
</evidence>
<dbReference type="InterPro" id="IPR029043">
    <property type="entry name" value="GcvT/YgfZ_C"/>
</dbReference>
<name>A0A017RVE5_9CLOT</name>
<dbReference type="InterPro" id="IPR006222">
    <property type="entry name" value="GCVT_N"/>
</dbReference>
<dbReference type="Pfam" id="PF08669">
    <property type="entry name" value="GCV_T_C"/>
    <property type="match status" value="1"/>
</dbReference>
<evidence type="ECO:0000313" key="11">
    <source>
        <dbReference type="EMBL" id="EYE88753.1"/>
    </source>
</evidence>
<dbReference type="GO" id="GO:0019464">
    <property type="term" value="P:glycine decarboxylation via glycine cleavage system"/>
    <property type="evidence" value="ECO:0007669"/>
    <property type="project" value="UniProtKB-UniRule"/>
</dbReference>
<dbReference type="PANTHER" id="PTHR43757">
    <property type="entry name" value="AMINOMETHYLTRANSFERASE"/>
    <property type="match status" value="1"/>
</dbReference>
<proteinExistence type="inferred from homology"/>
<evidence type="ECO:0000256" key="5">
    <source>
        <dbReference type="ARBA" id="ARBA00031395"/>
    </source>
</evidence>
<dbReference type="GO" id="GO:0005829">
    <property type="term" value="C:cytosol"/>
    <property type="evidence" value="ECO:0007669"/>
    <property type="project" value="TreeGrafter"/>
</dbReference>
<comment type="function">
    <text evidence="7">The glycine cleavage system catalyzes the degradation of glycine.</text>
</comment>
<dbReference type="Gene3D" id="2.40.30.110">
    <property type="entry name" value="Aminomethyltransferase beta-barrel domains"/>
    <property type="match status" value="1"/>
</dbReference>
<evidence type="ECO:0000256" key="8">
    <source>
        <dbReference type="PIRSR" id="PIRSR006487-1"/>
    </source>
</evidence>
<dbReference type="AlphaFoldDB" id="A0A017RVE5"/>
<dbReference type="FunFam" id="3.30.70.1400:FF:000001">
    <property type="entry name" value="Aminomethyltransferase"/>
    <property type="match status" value="1"/>
</dbReference>
<dbReference type="InterPro" id="IPR006223">
    <property type="entry name" value="GcvT"/>
</dbReference>